<keyword evidence="2" id="KW-1185">Reference proteome</keyword>
<dbReference type="EMBL" id="JYNV01000201">
    <property type="protein sequence ID" value="KZM22962.1"/>
    <property type="molecule type" value="Genomic_DNA"/>
</dbReference>
<evidence type="ECO:0000313" key="1">
    <source>
        <dbReference type="EMBL" id="KZM22962.1"/>
    </source>
</evidence>
<comment type="caution">
    <text evidence="1">The sequence shown here is derived from an EMBL/GenBank/DDBJ whole genome shotgun (WGS) entry which is preliminary data.</text>
</comment>
<accession>A0A163D7B2</accession>
<sequence length="329" mass="38123">MNPILSERLYDLRRLASQLLALDQLLRSVPLHQQQDLSLDTILSDDAKAPGPCHIESQNATPHRYMIILHEVIDAVLRFNRIPATLVNICKASWRGRIYQNVCRNSDINTSRDPTCSEVLQLLPKLDLLLDTSLGDKINAILSLNQMLVMNFYDIRDQSGAFRTNSPRDRLIIYNMRREIRSCLKKLEIRVLDMDEPSTDRKYSQWENITDEWNRGKYFTETLEALPNLESATVSFEIGENKLEYWTGWYHALGHVAKFLISVIPEPIQIRWDFQPTSDPALKELAEEEEEIMYELKRMFAEETAEREGTVQLGTRLIKDRIAKAASEE</sequence>
<name>A0A163D7B2_DIDRA</name>
<protein>
    <submittedName>
        <fullName evidence="1">Uncharacterized protein</fullName>
    </submittedName>
</protein>
<proteinExistence type="predicted"/>
<evidence type="ECO:0000313" key="2">
    <source>
        <dbReference type="Proteomes" id="UP000076837"/>
    </source>
</evidence>
<dbReference type="AlphaFoldDB" id="A0A163D7B2"/>
<dbReference type="Proteomes" id="UP000076837">
    <property type="component" value="Unassembled WGS sequence"/>
</dbReference>
<organism evidence="1 2">
    <name type="scientific">Didymella rabiei</name>
    <name type="common">Chickpea ascochyta blight fungus</name>
    <name type="synonym">Mycosphaerella rabiei</name>
    <dbReference type="NCBI Taxonomy" id="5454"/>
    <lineage>
        <taxon>Eukaryota</taxon>
        <taxon>Fungi</taxon>
        <taxon>Dikarya</taxon>
        <taxon>Ascomycota</taxon>
        <taxon>Pezizomycotina</taxon>
        <taxon>Dothideomycetes</taxon>
        <taxon>Pleosporomycetidae</taxon>
        <taxon>Pleosporales</taxon>
        <taxon>Pleosporineae</taxon>
        <taxon>Didymellaceae</taxon>
        <taxon>Ascochyta</taxon>
    </lineage>
</organism>
<gene>
    <name evidence="1" type="ORF">ST47_g5894</name>
</gene>
<reference evidence="1 2" key="1">
    <citation type="journal article" date="2016" name="Sci. Rep.">
        <title>Draft genome sequencing and secretome analysis of fungal phytopathogen Ascochyta rabiei provides insight into the necrotrophic effector repertoire.</title>
        <authorList>
            <person name="Verma S."/>
            <person name="Gazara R.K."/>
            <person name="Nizam S."/>
            <person name="Parween S."/>
            <person name="Chattopadhyay D."/>
            <person name="Verma P.K."/>
        </authorList>
    </citation>
    <scope>NUCLEOTIDE SEQUENCE [LARGE SCALE GENOMIC DNA]</scope>
    <source>
        <strain evidence="1 2">ArDII</strain>
    </source>
</reference>